<sequence>MAQFPATEIPREHQPPVDEHGTAPDGANAVRSSAATPVASECGGSMPAAGVASVDGNPSARRARAETACRLGAKHDSAARRETPRAKEYV</sequence>
<feature type="compositionally biased region" description="Basic and acidic residues" evidence="1">
    <location>
        <begin position="63"/>
        <end position="90"/>
    </location>
</feature>
<protein>
    <submittedName>
        <fullName evidence="2">Uncharacterized protein</fullName>
    </submittedName>
</protein>
<reference evidence="2 3" key="1">
    <citation type="submission" date="2016-07" db="EMBL/GenBank/DDBJ databases">
        <authorList>
            <person name="Yuval B."/>
        </authorList>
    </citation>
    <scope>NUCLEOTIDE SEQUENCE [LARGE SCALE GENOMIC DNA]</scope>
    <source>
        <strain evidence="2 3">IL</strain>
    </source>
</reference>
<feature type="compositionally biased region" description="Basic and acidic residues" evidence="1">
    <location>
        <begin position="9"/>
        <end position="22"/>
    </location>
</feature>
<dbReference type="AlphaFoldDB" id="A0A1E7Z4S2"/>
<organism evidence="2 3">
    <name type="scientific">Candidatus Erwinia dacicola</name>
    <dbReference type="NCBI Taxonomy" id="252393"/>
    <lineage>
        <taxon>Bacteria</taxon>
        <taxon>Pseudomonadati</taxon>
        <taxon>Pseudomonadota</taxon>
        <taxon>Gammaproteobacteria</taxon>
        <taxon>Enterobacterales</taxon>
        <taxon>Erwiniaceae</taxon>
        <taxon>Erwinia</taxon>
    </lineage>
</organism>
<comment type="caution">
    <text evidence="2">The sequence shown here is derived from an EMBL/GenBank/DDBJ whole genome shotgun (WGS) entry which is preliminary data.</text>
</comment>
<dbReference type="Proteomes" id="UP000243534">
    <property type="component" value="Unassembled WGS sequence"/>
</dbReference>
<dbReference type="EMBL" id="MAYS01000057">
    <property type="protein sequence ID" value="OFC63618.1"/>
    <property type="molecule type" value="Genomic_DNA"/>
</dbReference>
<feature type="region of interest" description="Disordered" evidence="1">
    <location>
        <begin position="1"/>
        <end position="90"/>
    </location>
</feature>
<evidence type="ECO:0000256" key="1">
    <source>
        <dbReference type="SAM" id="MobiDB-lite"/>
    </source>
</evidence>
<accession>A0A1E7Z4S2</accession>
<gene>
    <name evidence="2" type="ORF">BBW68_00740</name>
</gene>
<evidence type="ECO:0000313" key="2">
    <source>
        <dbReference type="EMBL" id="OFC63618.1"/>
    </source>
</evidence>
<name>A0A1E7Z4S2_9GAMM</name>
<proteinExistence type="predicted"/>
<evidence type="ECO:0000313" key="3">
    <source>
        <dbReference type="Proteomes" id="UP000243534"/>
    </source>
</evidence>